<feature type="compositionally biased region" description="Acidic residues" evidence="1">
    <location>
        <begin position="1622"/>
        <end position="1636"/>
    </location>
</feature>
<sequence length="2463" mass="275058">MKLSVHNCVRVVGAFQGGAPPPAWRDRKGDLIKGESSKLSGAVRDQNGQVRLRSIPWSRVVPKRRPHRQCRNSTVQDQLVLANVNVQGLSPTNSMNRHKWAGLVGAARRGGWQVTSLSELRTRDLPSLKILCVEEYVILIWGRVGLMLAPEVARAWREAGAPRHLATDGRSMCIVLRVHGVQLALGSVYAPHGGPPEAVRVAFRDALSEVILSLPRGAEKILGGDWNAHFGRDAADGVFAAGRLMPLSTSAHSWPLIAWASDRGLSHVDSFLATRHRATWLSNVSRVKYELDYWLSDIPVGSARWRQLRTCALPFSDHFVKVVHLELRGRPAAAAYIPGGARSAAGPRPRRLRLDRLRGPTVSAAVLRRQWSTQVEETLPERTAEAVEATPMTWTAAAASMRSAAESVVGRRPRASDIPVLEAHRPAAQASREALRESWDRVRLAPVGSPLLAERKRAHAALRTTVRAQERAWRRQLVLDTVRRLDDSMLHHDLGAFYRGLRELGIWLSEQTAEGKQQRFTPEEGAAHFHSIGATPNDPDLAALGAADEYFAELAAADKGGDLRTRLGDPPSDAEIESEMGQMRVSAGGADEVDINMLRSLGPKMTQEVRALVRRMWRTPASEWQRLVGAEVVMGIVVVLYKNKGSRDSLDNYRGICLLSILSRVVGRVAASRLRDWAEVADAFIATQWGFRPGRGTNDVVLLARMLLEVAAQSGQEVNDLANALVLLLFDIKKAYPNLSRSLAWEVLRRLRIPEAFIQVLQGLHESTQYAVRTGMGDSAVYELARGLREGCPTSCVLYNLVHNVALWLLLHKQTFNSGVAIASRIPRPLPRSREEPPDDEMLQMILKVIGFADDTTTPTRYLEAEATERGVRELFASLGETVHPGKTERIRAQPWSQDAPPGFVKSVRLVGGWLDCDGGAREDTSRRIKAARLVWRKVWKQLPRLGLSDKVKGRVLEATVVACLLYCSEVRAFTQKDLTAYRCLLNSIARGVTYKRSRGGLRAMRGHQTMTDLRLELGMEDVEVYIVKRQLAYLGHVARYPVSRPERLALGLWLQPESAQPTLPQAARRLTLRDQLWQRVQELMRHSGKDEATWPTEWMIIAESNRHGPDLWRRLSDKVVDDYRSRANSDTWALRHGASQAQHALDIAAAAQCPHTGDSQCPRCQQWFRPGRPLAVHLRACAGVVHHLQRKRVVCPYCQKELSSWGLRVHLRNEVCTSAADQVAPAAAVQLAPAPLLPQGVIRPRVVTRPRSAPPLLVQPVPGNQALMAPTARHFAKERSDGQPLQVQLRGDHGMAELGGRRDITYAVWLYGVLEQRNLLTLPAERDLWMSRCDSCGYFWPGGRALANHLRGCVTRRSAENVAPLSLMADALAAARASLNQVRPGASQGRAERAQGRGQQQRGGDLKAMVNSIRAVVVNHERNINLLLDRCSFMILLKTSPAQDAVNTVREEWRRLDRVRREAQGPRPAVAAGAAAGAALVVQRPDLADHPLGASQRALVHAAVWDWVSNALPGDHPAKQASSLLAQYTTVQTDFAVFRLKPRFDKPLAGRPWMWGLVLAETPPAGYRDLLVQCCGIKTADVQIAPMRSQDGPIVKWLAGLGAGAGGGGRGGGGGGGGVGGDEDMEEAEEVEDGAAEGARRGQRRSILEVAMNQTSLKNIMTLVVQWTRSNKYRPGAEAMTHLEWMNILIKIHGWQRRHFSPKYNRAADGTLREGPFRVSHLDNTTYMDTCEDSLTDKTSNVSLPYRAELSSFAMEIIAEPAGEEAGFMQHFGSVLSSQHPWSILEVAMNQTALKCIMTLVTQWTQGNKYKLVAEAMAHLEWMNILIKLHGWQRCHFSPNYSRAADGTLREGPFRVSHLDNTNLDNTTYMDTSEDSLTGKTSIVVAKRWDRAMEMITEPVGEEAGFINYSLFNRTGCRILGTSVDTLQAESAVMLCQSQVEEVKVEVDLDAGEQGFAEAPEEPEDEEVLALGAQAEIWSRDQILADQAQFWHSRDENLSRLHEQLQSAKLLQEILTILEHAKSGWLKKFRALEEDIKNGSIEAKENLRFLSFLKEPCEKLAEATPPQIPAILPQLLNYVRMIWSISTQYRKEDRISGLLRKMSNEIIKRCQATIQLQEIFSGKVESSMVQLQQCIDCGREWKQAYQKTVRLIAKNSDRPWTFPEGSIFLQIDAFVQRCCDLLEVCEGQQQFACRSRGQPMPAFGGTKAAEISNSLFEIEDSFLKNLSRLQNVDYDILDVRAPKWSDHFGIFKNQMRDLEVMYMNVINSAFEGVGTVQSAVAVLDSFFLLAKRERVKAFVDKMGEKLYNLFTLEMNNNVKREFEHFRKQPSLPIIQGHPHYAGTALSVKGLMLRIQQQMEELNMLCYLEPCREQDQTRDVYNNLHGNMEAFVLQVFGEWVAELKGMDDMNLGKRLQVGLLTRPEDSTLMQRLKGGLLESNFDKELLKMFQEVYYWEKIQGSGI</sequence>
<dbReference type="Gene3D" id="3.60.10.10">
    <property type="entry name" value="Endonuclease/exonuclease/phosphatase"/>
    <property type="match status" value="1"/>
</dbReference>
<dbReference type="EMBL" id="CAJNNV010029615">
    <property type="protein sequence ID" value="CAE8629216.1"/>
    <property type="molecule type" value="Genomic_DNA"/>
</dbReference>
<evidence type="ECO:0000256" key="1">
    <source>
        <dbReference type="SAM" id="MobiDB-lite"/>
    </source>
</evidence>
<dbReference type="Pfam" id="PF00078">
    <property type="entry name" value="RVT_1"/>
    <property type="match status" value="1"/>
</dbReference>
<feature type="domain" description="Dynein heavy chain tail" evidence="3">
    <location>
        <begin position="1983"/>
        <end position="2458"/>
    </location>
</feature>
<name>A0A813GS14_POLGL</name>
<evidence type="ECO:0000259" key="2">
    <source>
        <dbReference type="Pfam" id="PF00078"/>
    </source>
</evidence>
<dbReference type="PANTHER" id="PTHR46532">
    <property type="entry name" value="MALE FERTILITY FACTOR KL5"/>
    <property type="match status" value="1"/>
</dbReference>
<dbReference type="GO" id="GO:0005858">
    <property type="term" value="C:axonemal dynein complex"/>
    <property type="evidence" value="ECO:0007669"/>
    <property type="project" value="TreeGrafter"/>
</dbReference>
<feature type="region of interest" description="Disordered" evidence="1">
    <location>
        <begin position="1384"/>
        <end position="1405"/>
    </location>
</feature>
<dbReference type="Pfam" id="PF08385">
    <property type="entry name" value="DHC_N1"/>
    <property type="match status" value="1"/>
</dbReference>
<dbReference type="InterPro" id="IPR043502">
    <property type="entry name" value="DNA/RNA_pol_sf"/>
</dbReference>
<evidence type="ECO:0000313" key="5">
    <source>
        <dbReference type="Proteomes" id="UP000654075"/>
    </source>
</evidence>
<dbReference type="InterPro" id="IPR000477">
    <property type="entry name" value="RT_dom"/>
</dbReference>
<keyword evidence="5" id="KW-1185">Reference proteome</keyword>
<dbReference type="SUPFAM" id="SSF56219">
    <property type="entry name" value="DNase I-like"/>
    <property type="match status" value="1"/>
</dbReference>
<dbReference type="SUPFAM" id="SSF56672">
    <property type="entry name" value="DNA/RNA polymerases"/>
    <property type="match status" value="1"/>
</dbReference>
<feature type="non-terminal residue" evidence="4">
    <location>
        <position position="1"/>
    </location>
</feature>
<proteinExistence type="predicted"/>
<protein>
    <submittedName>
        <fullName evidence="4">Uncharacterized protein</fullName>
    </submittedName>
</protein>
<dbReference type="Proteomes" id="UP000654075">
    <property type="component" value="Unassembled WGS sequence"/>
</dbReference>
<dbReference type="PANTHER" id="PTHR46532:SF11">
    <property type="entry name" value="DYNEIN AXONEMAL HEAVY CHAIN 12"/>
    <property type="match status" value="1"/>
</dbReference>
<dbReference type="GO" id="GO:0007018">
    <property type="term" value="P:microtubule-based movement"/>
    <property type="evidence" value="ECO:0007669"/>
    <property type="project" value="InterPro"/>
</dbReference>
<comment type="caution">
    <text evidence="4">The sequence shown here is derived from an EMBL/GenBank/DDBJ whole genome shotgun (WGS) entry which is preliminary data.</text>
</comment>
<organism evidence="4 5">
    <name type="scientific">Polarella glacialis</name>
    <name type="common">Dinoflagellate</name>
    <dbReference type="NCBI Taxonomy" id="89957"/>
    <lineage>
        <taxon>Eukaryota</taxon>
        <taxon>Sar</taxon>
        <taxon>Alveolata</taxon>
        <taxon>Dinophyceae</taxon>
        <taxon>Suessiales</taxon>
        <taxon>Suessiaceae</taxon>
        <taxon>Polarella</taxon>
    </lineage>
</organism>
<dbReference type="InterPro" id="IPR026983">
    <property type="entry name" value="DHC"/>
</dbReference>
<dbReference type="GO" id="GO:0051959">
    <property type="term" value="F:dynein light intermediate chain binding"/>
    <property type="evidence" value="ECO:0007669"/>
    <property type="project" value="InterPro"/>
</dbReference>
<dbReference type="InterPro" id="IPR036691">
    <property type="entry name" value="Endo/exonu/phosph_ase_sf"/>
</dbReference>
<dbReference type="GO" id="GO:0045505">
    <property type="term" value="F:dynein intermediate chain binding"/>
    <property type="evidence" value="ECO:0007669"/>
    <property type="project" value="InterPro"/>
</dbReference>
<dbReference type="InterPro" id="IPR013594">
    <property type="entry name" value="Dynein_heavy_tail"/>
</dbReference>
<feature type="compositionally biased region" description="Gly residues" evidence="1">
    <location>
        <begin position="1608"/>
        <end position="1621"/>
    </location>
</feature>
<dbReference type="OrthoDB" id="10251809at2759"/>
<gene>
    <name evidence="4" type="ORF">PGLA1383_LOCUS45756</name>
</gene>
<evidence type="ECO:0000259" key="3">
    <source>
        <dbReference type="Pfam" id="PF08385"/>
    </source>
</evidence>
<feature type="region of interest" description="Disordered" evidence="1">
    <location>
        <begin position="1608"/>
        <end position="1643"/>
    </location>
</feature>
<reference evidence="4" key="1">
    <citation type="submission" date="2021-02" db="EMBL/GenBank/DDBJ databases">
        <authorList>
            <person name="Dougan E. K."/>
            <person name="Rhodes N."/>
            <person name="Thang M."/>
            <person name="Chan C."/>
        </authorList>
    </citation>
    <scope>NUCLEOTIDE SEQUENCE</scope>
</reference>
<evidence type="ECO:0000313" key="4">
    <source>
        <dbReference type="EMBL" id="CAE8629216.1"/>
    </source>
</evidence>
<feature type="domain" description="Reverse transcriptase" evidence="2">
    <location>
        <begin position="646"/>
        <end position="889"/>
    </location>
</feature>
<accession>A0A813GS14</accession>